<dbReference type="Proteomes" id="UP001056384">
    <property type="component" value="Chromosome 6"/>
</dbReference>
<evidence type="ECO:0000256" key="1">
    <source>
        <dbReference type="SAM" id="MobiDB-lite"/>
    </source>
</evidence>
<gene>
    <name evidence="2" type="ORF">Slin15195_G076880</name>
</gene>
<proteinExistence type="predicted"/>
<dbReference type="EMBL" id="CP099423">
    <property type="protein sequence ID" value="USW54369.1"/>
    <property type="molecule type" value="Genomic_DNA"/>
</dbReference>
<evidence type="ECO:0000313" key="2">
    <source>
        <dbReference type="EMBL" id="USW54369.1"/>
    </source>
</evidence>
<reference evidence="2" key="1">
    <citation type="submission" date="2022-06" db="EMBL/GenBank/DDBJ databases">
        <title>Complete genome sequences of two strains of the flax pathogen Septoria linicola.</title>
        <authorList>
            <person name="Lapalu N."/>
            <person name="Simon A."/>
            <person name="Demenou B."/>
            <person name="Paumier D."/>
            <person name="Guillot M.-P."/>
            <person name="Gout L."/>
            <person name="Valade R."/>
        </authorList>
    </citation>
    <scope>NUCLEOTIDE SEQUENCE</scope>
    <source>
        <strain evidence="2">SE15195</strain>
    </source>
</reference>
<accession>A0A9Q9ATE6</accession>
<organism evidence="2 3">
    <name type="scientific">Septoria linicola</name>
    <dbReference type="NCBI Taxonomy" id="215465"/>
    <lineage>
        <taxon>Eukaryota</taxon>
        <taxon>Fungi</taxon>
        <taxon>Dikarya</taxon>
        <taxon>Ascomycota</taxon>
        <taxon>Pezizomycotina</taxon>
        <taxon>Dothideomycetes</taxon>
        <taxon>Dothideomycetidae</taxon>
        <taxon>Mycosphaerellales</taxon>
        <taxon>Mycosphaerellaceae</taxon>
        <taxon>Septoria</taxon>
    </lineage>
</organism>
<name>A0A9Q9ATE6_9PEZI</name>
<dbReference type="AlphaFoldDB" id="A0A9Q9ATE6"/>
<feature type="region of interest" description="Disordered" evidence="1">
    <location>
        <begin position="1"/>
        <end position="21"/>
    </location>
</feature>
<protein>
    <submittedName>
        <fullName evidence="2">Uncharacterized protein</fullName>
    </submittedName>
</protein>
<dbReference type="OrthoDB" id="3651199at2759"/>
<evidence type="ECO:0000313" key="3">
    <source>
        <dbReference type="Proteomes" id="UP001056384"/>
    </source>
</evidence>
<keyword evidence="3" id="KW-1185">Reference proteome</keyword>
<sequence length="187" mass="20644">MADLGFGPDDGGVRPTPRGPVPVILSRNTSGNYLTTLGASVASYLALDQQQLSRFHLNLNSALSDLIRFALSENQLIRHIDHRWRLSYFELVMLLSTAAKKQQSDMLDSNDDNEYPPIYCFPEIEQFAMWLEGWICSSNSAPNATSHSARGECSSKAAELPLTPCDIVSRNGSIAGRDLASKKRKLD</sequence>